<dbReference type="GO" id="GO:0005524">
    <property type="term" value="F:ATP binding"/>
    <property type="evidence" value="ECO:0007669"/>
    <property type="project" value="UniProtKB-KW"/>
</dbReference>
<dbReference type="Gene3D" id="3.40.50.300">
    <property type="entry name" value="P-loop containing nucleotide triphosphate hydrolases"/>
    <property type="match status" value="2"/>
</dbReference>
<keyword evidence="2" id="KW-0813">Transport</keyword>
<name>A0A7C2BKQ0_9CREN</name>
<keyword evidence="4 7" id="KW-0067">ATP-binding</keyword>
<gene>
    <name evidence="7" type="ORF">ENP55_03925</name>
</gene>
<protein>
    <submittedName>
        <fullName evidence="7">ABC transporter ATP-binding protein</fullName>
    </submittedName>
</protein>
<reference evidence="7" key="1">
    <citation type="journal article" date="2020" name="mSystems">
        <title>Genome- and Community-Level Interaction Insights into Carbon Utilization and Element Cycling Functions of Hydrothermarchaeota in Hydrothermal Sediment.</title>
        <authorList>
            <person name="Zhou Z."/>
            <person name="Liu Y."/>
            <person name="Xu W."/>
            <person name="Pan J."/>
            <person name="Luo Z.H."/>
            <person name="Li M."/>
        </authorList>
    </citation>
    <scope>NUCLEOTIDE SEQUENCE [LARGE SCALE GENOMIC DNA]</scope>
    <source>
        <strain evidence="7">SpSt-23</strain>
    </source>
</reference>
<organism evidence="7">
    <name type="scientific">Thermosphaera aggregans</name>
    <dbReference type="NCBI Taxonomy" id="54254"/>
    <lineage>
        <taxon>Archaea</taxon>
        <taxon>Thermoproteota</taxon>
        <taxon>Thermoprotei</taxon>
        <taxon>Desulfurococcales</taxon>
        <taxon>Desulfurococcaceae</taxon>
        <taxon>Thermosphaera</taxon>
    </lineage>
</organism>
<dbReference type="CDD" id="cd03225">
    <property type="entry name" value="ABC_cobalt_CbiO_domain1"/>
    <property type="match status" value="1"/>
</dbReference>
<dbReference type="InterPro" id="IPR017871">
    <property type="entry name" value="ABC_transporter-like_CS"/>
</dbReference>
<dbReference type="SUPFAM" id="SSF52540">
    <property type="entry name" value="P-loop containing nucleoside triphosphate hydrolases"/>
    <property type="match status" value="2"/>
</dbReference>
<dbReference type="GO" id="GO:0042626">
    <property type="term" value="F:ATPase-coupled transmembrane transporter activity"/>
    <property type="evidence" value="ECO:0007669"/>
    <property type="project" value="TreeGrafter"/>
</dbReference>
<dbReference type="InterPro" id="IPR015856">
    <property type="entry name" value="ABC_transpr_CbiO/EcfA_su"/>
</dbReference>
<dbReference type="InterPro" id="IPR003593">
    <property type="entry name" value="AAA+_ATPase"/>
</dbReference>
<dbReference type="PROSITE" id="PS00675">
    <property type="entry name" value="SIGMA54_INTERACT_1"/>
    <property type="match status" value="1"/>
</dbReference>
<feature type="domain" description="ABC transporter" evidence="6">
    <location>
        <begin position="4"/>
        <end position="235"/>
    </location>
</feature>
<sequence length="430" mass="48162">MQPVITVEVSEAGYPGGFSIKNIEFELYPGELLVIAGESGSGKTTLVRVLTGTIGIVGGYFKGRVLIRNTPISEIPPDEFYSDVAYIPQEPWFALIGYSVETEYCHSLAVAGYTCEFFDLMKLGLGRKLKNPTYGLSAGETQRLIWAESLARGSSVFILDEPLVYIDKYAREMLQSVVETALKDEKTVVVVDHNPLFWRDLATKIIYLRNGQPLYTGQWRNDVLSHALLPTRGVRISNKVAVRLENIWFKYPGGDYLFKNFSLSIKEGVITGLTGPNGSGKSTLLKIMAGVLKPSRGRVIVEGRRIYIPENPLLYFTKPTPWEELLYASKGDESRLFDTAERFNIKNILHRPLARLSSGERRRVALASAFLSNYQIYLLDEPTAGLDDTSSKQVLEHLLELVDSGLTIIVSTHDERVFRVLDERVKVGEE</sequence>
<dbReference type="Pfam" id="PF00005">
    <property type="entry name" value="ABC_tran"/>
    <property type="match status" value="2"/>
</dbReference>
<proteinExistence type="predicted"/>
<dbReference type="PROSITE" id="PS50893">
    <property type="entry name" value="ABC_TRANSPORTER_2"/>
    <property type="match status" value="2"/>
</dbReference>
<dbReference type="EMBL" id="DSJT01000023">
    <property type="protein sequence ID" value="HEF87431.1"/>
    <property type="molecule type" value="Genomic_DNA"/>
</dbReference>
<keyword evidence="3" id="KW-0547">Nucleotide-binding</keyword>
<evidence type="ECO:0000256" key="4">
    <source>
        <dbReference type="ARBA" id="ARBA00022840"/>
    </source>
</evidence>
<dbReference type="GO" id="GO:0016887">
    <property type="term" value="F:ATP hydrolysis activity"/>
    <property type="evidence" value="ECO:0007669"/>
    <property type="project" value="InterPro"/>
</dbReference>
<comment type="subcellular location">
    <subcellularLocation>
        <location evidence="1">Cell membrane</location>
    </subcellularLocation>
</comment>
<dbReference type="InterPro" id="IPR003439">
    <property type="entry name" value="ABC_transporter-like_ATP-bd"/>
</dbReference>
<dbReference type="InterPro" id="IPR025662">
    <property type="entry name" value="Sigma_54_int_dom_ATP-bd_1"/>
</dbReference>
<evidence type="ECO:0000313" key="7">
    <source>
        <dbReference type="EMBL" id="HEF87431.1"/>
    </source>
</evidence>
<feature type="domain" description="ABC transporter" evidence="6">
    <location>
        <begin position="242"/>
        <end position="429"/>
    </location>
</feature>
<dbReference type="SMART" id="SM00382">
    <property type="entry name" value="AAA"/>
    <property type="match status" value="2"/>
</dbReference>
<evidence type="ECO:0000259" key="6">
    <source>
        <dbReference type="PROSITE" id="PS50893"/>
    </source>
</evidence>
<dbReference type="AlphaFoldDB" id="A0A7C2BKQ0"/>
<dbReference type="PANTHER" id="PTHR43553">
    <property type="entry name" value="HEAVY METAL TRANSPORTER"/>
    <property type="match status" value="1"/>
</dbReference>
<dbReference type="GO" id="GO:0043190">
    <property type="term" value="C:ATP-binding cassette (ABC) transporter complex"/>
    <property type="evidence" value="ECO:0007669"/>
    <property type="project" value="TreeGrafter"/>
</dbReference>
<evidence type="ECO:0000256" key="5">
    <source>
        <dbReference type="ARBA" id="ARBA00025157"/>
    </source>
</evidence>
<dbReference type="InterPro" id="IPR027417">
    <property type="entry name" value="P-loop_NTPase"/>
</dbReference>
<evidence type="ECO:0000256" key="3">
    <source>
        <dbReference type="ARBA" id="ARBA00022741"/>
    </source>
</evidence>
<evidence type="ECO:0000256" key="2">
    <source>
        <dbReference type="ARBA" id="ARBA00022448"/>
    </source>
</evidence>
<comment type="function">
    <text evidence="5">Probably part of an ABC transporter complex. Responsible for energy coupling to the transport system.</text>
</comment>
<dbReference type="InterPro" id="IPR050095">
    <property type="entry name" value="ECF_ABC_transporter_ATP-bd"/>
</dbReference>
<accession>A0A7C2BKQ0</accession>
<comment type="caution">
    <text evidence="7">The sequence shown here is derived from an EMBL/GenBank/DDBJ whole genome shotgun (WGS) entry which is preliminary data.</text>
</comment>
<evidence type="ECO:0000256" key="1">
    <source>
        <dbReference type="ARBA" id="ARBA00004236"/>
    </source>
</evidence>
<dbReference type="PROSITE" id="PS00211">
    <property type="entry name" value="ABC_TRANSPORTER_1"/>
    <property type="match status" value="1"/>
</dbReference>